<dbReference type="Gene3D" id="1.10.510.10">
    <property type="entry name" value="Transferase(Phosphotransferase) domain 1"/>
    <property type="match status" value="1"/>
</dbReference>
<dbReference type="OrthoDB" id="5979581at2759"/>
<dbReference type="InterPro" id="IPR000719">
    <property type="entry name" value="Prot_kinase_dom"/>
</dbReference>
<organism evidence="10 11">
    <name type="scientific">Helicocarpus griseus UAMH5409</name>
    <dbReference type="NCBI Taxonomy" id="1447875"/>
    <lineage>
        <taxon>Eukaryota</taxon>
        <taxon>Fungi</taxon>
        <taxon>Dikarya</taxon>
        <taxon>Ascomycota</taxon>
        <taxon>Pezizomycotina</taxon>
        <taxon>Eurotiomycetes</taxon>
        <taxon>Eurotiomycetidae</taxon>
        <taxon>Onygenales</taxon>
        <taxon>Ajellomycetaceae</taxon>
        <taxon>Helicocarpus</taxon>
    </lineage>
</organism>
<keyword evidence="3" id="KW-0808">Transferase</keyword>
<comment type="catalytic activity">
    <reaction evidence="8">
        <text>L-seryl-[protein] + ATP = O-phospho-L-seryl-[protein] + ADP + H(+)</text>
        <dbReference type="Rhea" id="RHEA:17989"/>
        <dbReference type="Rhea" id="RHEA-COMP:9863"/>
        <dbReference type="Rhea" id="RHEA-COMP:11604"/>
        <dbReference type="ChEBI" id="CHEBI:15378"/>
        <dbReference type="ChEBI" id="CHEBI:29999"/>
        <dbReference type="ChEBI" id="CHEBI:30616"/>
        <dbReference type="ChEBI" id="CHEBI:83421"/>
        <dbReference type="ChEBI" id="CHEBI:456216"/>
        <dbReference type="EC" id="2.7.11.1"/>
    </reaction>
</comment>
<keyword evidence="5 10" id="KW-0418">Kinase</keyword>
<dbReference type="Pfam" id="PF00069">
    <property type="entry name" value="Pkinase"/>
    <property type="match status" value="2"/>
</dbReference>
<dbReference type="PANTHER" id="PTHR47634">
    <property type="entry name" value="PROTEIN KINASE DOMAIN-CONTAINING PROTEIN-RELATED"/>
    <property type="match status" value="1"/>
</dbReference>
<proteinExistence type="predicted"/>
<evidence type="ECO:0000256" key="4">
    <source>
        <dbReference type="ARBA" id="ARBA00022741"/>
    </source>
</evidence>
<dbReference type="SUPFAM" id="SSF56112">
    <property type="entry name" value="Protein kinase-like (PK-like)"/>
    <property type="match status" value="1"/>
</dbReference>
<dbReference type="GO" id="GO:0050684">
    <property type="term" value="P:regulation of mRNA processing"/>
    <property type="evidence" value="ECO:0007669"/>
    <property type="project" value="TreeGrafter"/>
</dbReference>
<dbReference type="EC" id="2.7.11.1" evidence="1"/>
<protein>
    <recommendedName>
        <fullName evidence="1">non-specific serine/threonine protein kinase</fullName>
        <ecNumber evidence="1">2.7.11.1</ecNumber>
    </recommendedName>
</protein>
<dbReference type="PANTHER" id="PTHR47634:SF9">
    <property type="entry name" value="PROTEIN KINASE DOMAIN-CONTAINING PROTEIN-RELATED"/>
    <property type="match status" value="1"/>
</dbReference>
<evidence type="ECO:0000313" key="10">
    <source>
        <dbReference type="EMBL" id="PGH13232.1"/>
    </source>
</evidence>
<evidence type="ECO:0000256" key="6">
    <source>
        <dbReference type="ARBA" id="ARBA00022840"/>
    </source>
</evidence>
<evidence type="ECO:0000256" key="8">
    <source>
        <dbReference type="ARBA" id="ARBA00048679"/>
    </source>
</evidence>
<dbReference type="PROSITE" id="PS50011">
    <property type="entry name" value="PROTEIN_KINASE_DOM"/>
    <property type="match status" value="1"/>
</dbReference>
<reference evidence="10 11" key="1">
    <citation type="submission" date="2017-10" db="EMBL/GenBank/DDBJ databases">
        <title>Comparative genomics in systemic dimorphic fungi from Ajellomycetaceae.</title>
        <authorList>
            <person name="Munoz J.F."/>
            <person name="Mcewen J.G."/>
            <person name="Clay O.K."/>
            <person name="Cuomo C.A."/>
        </authorList>
    </citation>
    <scope>NUCLEOTIDE SEQUENCE [LARGE SCALE GENOMIC DNA]</scope>
    <source>
        <strain evidence="10 11">UAMH5409</strain>
    </source>
</reference>
<evidence type="ECO:0000259" key="9">
    <source>
        <dbReference type="PROSITE" id="PS50011"/>
    </source>
</evidence>
<evidence type="ECO:0000256" key="3">
    <source>
        <dbReference type="ARBA" id="ARBA00022679"/>
    </source>
</evidence>
<comment type="catalytic activity">
    <reaction evidence="7">
        <text>L-threonyl-[protein] + ATP = O-phospho-L-threonyl-[protein] + ADP + H(+)</text>
        <dbReference type="Rhea" id="RHEA:46608"/>
        <dbReference type="Rhea" id="RHEA-COMP:11060"/>
        <dbReference type="Rhea" id="RHEA-COMP:11605"/>
        <dbReference type="ChEBI" id="CHEBI:15378"/>
        <dbReference type="ChEBI" id="CHEBI:30013"/>
        <dbReference type="ChEBI" id="CHEBI:30616"/>
        <dbReference type="ChEBI" id="CHEBI:61977"/>
        <dbReference type="ChEBI" id="CHEBI:456216"/>
        <dbReference type="EC" id="2.7.11.1"/>
    </reaction>
</comment>
<evidence type="ECO:0000313" key="11">
    <source>
        <dbReference type="Proteomes" id="UP000223968"/>
    </source>
</evidence>
<dbReference type="GO" id="GO:0004674">
    <property type="term" value="F:protein serine/threonine kinase activity"/>
    <property type="evidence" value="ECO:0007669"/>
    <property type="project" value="UniProtKB-KW"/>
</dbReference>
<dbReference type="InterPro" id="IPR011009">
    <property type="entry name" value="Kinase-like_dom_sf"/>
</dbReference>
<accession>A0A2B7XX75</accession>
<evidence type="ECO:0000256" key="1">
    <source>
        <dbReference type="ARBA" id="ARBA00012513"/>
    </source>
</evidence>
<dbReference type="GO" id="GO:0000245">
    <property type="term" value="P:spliceosomal complex assembly"/>
    <property type="evidence" value="ECO:0007669"/>
    <property type="project" value="TreeGrafter"/>
</dbReference>
<dbReference type="STRING" id="1447875.A0A2B7XX75"/>
<keyword evidence="4" id="KW-0547">Nucleotide-binding</keyword>
<name>A0A2B7XX75_9EURO</name>
<dbReference type="InterPro" id="IPR051334">
    <property type="entry name" value="SRPK"/>
</dbReference>
<keyword evidence="2" id="KW-0723">Serine/threonine-protein kinase</keyword>
<dbReference type="GO" id="GO:0005524">
    <property type="term" value="F:ATP binding"/>
    <property type="evidence" value="ECO:0007669"/>
    <property type="project" value="UniProtKB-KW"/>
</dbReference>
<feature type="domain" description="Protein kinase" evidence="9">
    <location>
        <begin position="31"/>
        <end position="294"/>
    </location>
</feature>
<dbReference type="InterPro" id="IPR008271">
    <property type="entry name" value="Ser/Thr_kinase_AS"/>
</dbReference>
<evidence type="ECO:0000256" key="7">
    <source>
        <dbReference type="ARBA" id="ARBA00047899"/>
    </source>
</evidence>
<dbReference type="Gene3D" id="3.30.200.20">
    <property type="entry name" value="Phosphorylase Kinase, domain 1"/>
    <property type="match status" value="1"/>
</dbReference>
<evidence type="ECO:0000256" key="5">
    <source>
        <dbReference type="ARBA" id="ARBA00022777"/>
    </source>
</evidence>
<sequence>MSLSSLRMSLHGLFKLGPSLLIIIRYIFTLPASTKFSTTDTSSTVWLARDLQQWRWRPTSYVAVKIKANNYATTADAERDLRLTEHISRTNPRHLGCNFVSKLVDPYGTHVRMVFDPLCEPLWMLKRRFYGNVLPLDVLKPVARMILEGLCYLHSQCHIIHTDLKPDNILMSLRDPSVLDIVAQDEMDEPLPQKHLEDRTIYLSRNQFCLDTGKLGRPVITDFGLAENGSRIHNHLIQPDDYRVPEVIIGAGWSYSVNIWNLGVLILDLVHGSTPFDMPQTGASTFSDEKRWLA</sequence>
<dbReference type="PROSITE" id="PS00108">
    <property type="entry name" value="PROTEIN_KINASE_ST"/>
    <property type="match status" value="1"/>
</dbReference>
<dbReference type="SMART" id="SM00220">
    <property type="entry name" value="S_TKc"/>
    <property type="match status" value="1"/>
</dbReference>
<keyword evidence="6" id="KW-0067">ATP-binding</keyword>
<dbReference type="EMBL" id="PDNB01000048">
    <property type="protein sequence ID" value="PGH13232.1"/>
    <property type="molecule type" value="Genomic_DNA"/>
</dbReference>
<dbReference type="Proteomes" id="UP000223968">
    <property type="component" value="Unassembled WGS sequence"/>
</dbReference>
<dbReference type="AlphaFoldDB" id="A0A2B7XX75"/>
<gene>
    <name evidence="10" type="ORF">AJ79_03790</name>
</gene>
<evidence type="ECO:0000256" key="2">
    <source>
        <dbReference type="ARBA" id="ARBA00022527"/>
    </source>
</evidence>
<keyword evidence="11" id="KW-1185">Reference proteome</keyword>
<comment type="caution">
    <text evidence="10">The sequence shown here is derived from an EMBL/GenBank/DDBJ whole genome shotgun (WGS) entry which is preliminary data.</text>
</comment>